<proteinExistence type="inferred from homology"/>
<dbReference type="Gene3D" id="1.10.287.1480">
    <property type="match status" value="1"/>
</dbReference>
<evidence type="ECO:0000256" key="2">
    <source>
        <dbReference type="ARBA" id="ARBA00022980"/>
    </source>
</evidence>
<reference evidence="4" key="1">
    <citation type="journal article" date="2018" name="Sci. Rep.">
        <title>Genome sequencing of Prototheca zopfii genotypes 1 and 2 provides evidence of a severe reduction in organellar genomes.</title>
        <authorList>
            <person name="Severgnini M."/>
            <person name="Lazzari B."/>
            <person name="Capra E."/>
            <person name="Chessa S."/>
            <person name="Luini M."/>
            <person name="Bordoni R."/>
            <person name="Castiglioni B."/>
            <person name="Ricchi M."/>
            <person name="Cremonesi P."/>
        </authorList>
    </citation>
    <scope>NUCLEOTIDE SEQUENCE</scope>
    <source>
        <strain evidence="4">SAG 2063</strain>
    </source>
</reference>
<dbReference type="AlphaFoldDB" id="A0A2P1G7N2"/>
<dbReference type="PANTHER" id="PTHR19836:SF19">
    <property type="entry name" value="SMALL RIBOSOMAL SUBUNIT PROTEIN US14M"/>
    <property type="match status" value="1"/>
</dbReference>
<evidence type="ECO:0000313" key="4">
    <source>
        <dbReference type="EMBL" id="AVM80967.1"/>
    </source>
</evidence>
<dbReference type="Pfam" id="PF00253">
    <property type="entry name" value="Ribosomal_S14"/>
    <property type="match status" value="1"/>
</dbReference>
<geneLocation type="plastid" evidence="4"/>
<organism evidence="4">
    <name type="scientific">Prototheca zopfii</name>
    <dbReference type="NCBI Taxonomy" id="3112"/>
    <lineage>
        <taxon>Eukaryota</taxon>
        <taxon>Viridiplantae</taxon>
        <taxon>Chlorophyta</taxon>
        <taxon>core chlorophytes</taxon>
        <taxon>Trebouxiophyceae</taxon>
        <taxon>Chlorellales</taxon>
        <taxon>Chlorellaceae</taxon>
        <taxon>Prototheca</taxon>
    </lineage>
</organism>
<evidence type="ECO:0000256" key="1">
    <source>
        <dbReference type="ARBA" id="ARBA00009083"/>
    </source>
</evidence>
<dbReference type="EMBL" id="MF197535">
    <property type="protein sequence ID" value="AVM80967.1"/>
    <property type="molecule type" value="Genomic_DNA"/>
</dbReference>
<dbReference type="GO" id="GO:0006412">
    <property type="term" value="P:translation"/>
    <property type="evidence" value="ECO:0007669"/>
    <property type="project" value="InterPro"/>
</dbReference>
<dbReference type="PANTHER" id="PTHR19836">
    <property type="entry name" value="30S RIBOSOMAL PROTEIN S14"/>
    <property type="match status" value="1"/>
</dbReference>
<protein>
    <submittedName>
        <fullName evidence="4">Ribosomal protein S14</fullName>
    </submittedName>
</protein>
<dbReference type="InterPro" id="IPR001209">
    <property type="entry name" value="Ribosomal_uS14"/>
</dbReference>
<dbReference type="GO" id="GO:0003735">
    <property type="term" value="F:structural constituent of ribosome"/>
    <property type="evidence" value="ECO:0007669"/>
    <property type="project" value="InterPro"/>
</dbReference>
<dbReference type="GO" id="GO:0005737">
    <property type="term" value="C:cytoplasm"/>
    <property type="evidence" value="ECO:0007669"/>
    <property type="project" value="UniProtKB-ARBA"/>
</dbReference>
<keyword evidence="3" id="KW-0687">Ribonucleoprotein</keyword>
<evidence type="ECO:0000256" key="3">
    <source>
        <dbReference type="ARBA" id="ARBA00023274"/>
    </source>
</evidence>
<gene>
    <name evidence="4" type="primary">rps14</name>
</gene>
<accession>A0A2P1G7N2</accession>
<keyword evidence="4" id="KW-0934">Plastid</keyword>
<sequence length="130" mass="15666">MTRKCLIMRQQKRLNLINKFADERIIFKNFINFELIKLYECLKIRKNKKENDEEEKIDILNTYISLLVVIIYQKTLLNKYPKNSMFVRLKNRCYITGRSRGFIKKWGISRMIFRKLATNGLLPGIIKSSW</sequence>
<dbReference type="GO" id="GO:0015935">
    <property type="term" value="C:small ribosomal subunit"/>
    <property type="evidence" value="ECO:0007669"/>
    <property type="project" value="TreeGrafter"/>
</dbReference>
<name>A0A2P1G7N2_9CHLO</name>
<comment type="similarity">
    <text evidence="1">Belongs to the universal ribosomal protein uS14 family.</text>
</comment>
<keyword evidence="2 4" id="KW-0689">Ribosomal protein</keyword>
<dbReference type="SUPFAM" id="SSF57716">
    <property type="entry name" value="Glucocorticoid receptor-like (DNA-binding domain)"/>
    <property type="match status" value="1"/>
</dbReference>